<proteinExistence type="predicted"/>
<organism evidence="1 2">
    <name type="scientific">Limimaricola pyoseonensis</name>
    <dbReference type="NCBI Taxonomy" id="521013"/>
    <lineage>
        <taxon>Bacteria</taxon>
        <taxon>Pseudomonadati</taxon>
        <taxon>Pseudomonadota</taxon>
        <taxon>Alphaproteobacteria</taxon>
        <taxon>Rhodobacterales</taxon>
        <taxon>Paracoccaceae</taxon>
        <taxon>Limimaricola</taxon>
    </lineage>
</organism>
<reference evidence="2" key="1">
    <citation type="submission" date="2016-10" db="EMBL/GenBank/DDBJ databases">
        <authorList>
            <person name="Varghese N."/>
            <person name="Submissions S."/>
        </authorList>
    </citation>
    <scope>NUCLEOTIDE SEQUENCE [LARGE SCALE GENOMIC DNA]</scope>
    <source>
        <strain evidence="2">DSM 21424</strain>
    </source>
</reference>
<dbReference type="SUPFAM" id="SSF52540">
    <property type="entry name" value="P-loop containing nucleoside triphosphate hydrolases"/>
    <property type="match status" value="1"/>
</dbReference>
<name>A0A1G7ER85_9RHOB</name>
<dbReference type="Gene3D" id="3.40.50.300">
    <property type="entry name" value="P-loop containing nucleotide triphosphate hydrolases"/>
    <property type="match status" value="1"/>
</dbReference>
<dbReference type="InterPro" id="IPR052922">
    <property type="entry name" value="Cytidylate_Kinase-2"/>
</dbReference>
<keyword evidence="2" id="KW-1185">Reference proteome</keyword>
<keyword evidence="1" id="KW-0808">Transferase</keyword>
<accession>A0A1G7ER85</accession>
<dbReference type="PANTHER" id="PTHR37816:SF2">
    <property type="entry name" value="DNA TOPOLOGY MODULATION PROTEIN FLAR-RELATED PROTEIN"/>
    <property type="match status" value="1"/>
</dbReference>
<dbReference type="Proteomes" id="UP000198922">
    <property type="component" value="Unassembled WGS sequence"/>
</dbReference>
<evidence type="ECO:0000313" key="1">
    <source>
        <dbReference type="EMBL" id="SDE66220.1"/>
    </source>
</evidence>
<dbReference type="GO" id="GO:0016301">
    <property type="term" value="F:kinase activity"/>
    <property type="evidence" value="ECO:0007669"/>
    <property type="project" value="UniProtKB-KW"/>
</dbReference>
<sequence>MKRVMIIGQPGAGKSWLARRMGEITHLPVVHVDHVHWAPGWVERSRAEKTALCAEIHARPEWIFEGNHSASFEERLARADTVIWLDLPVGLRLRRLAWRSLRDWGRHRPDMAPGCRERPSPEFLRWVWATRATMRAKLRWFYKQVPHDKDRYHLRSRAEVAAFLDGLRTAVAVGNLGIPHR</sequence>
<dbReference type="EMBL" id="FNAT01000003">
    <property type="protein sequence ID" value="SDE66220.1"/>
    <property type="molecule type" value="Genomic_DNA"/>
</dbReference>
<dbReference type="InterPro" id="IPR027417">
    <property type="entry name" value="P-loop_NTPase"/>
</dbReference>
<dbReference type="OrthoDB" id="7210594at2"/>
<dbReference type="RefSeq" id="WP_090112011.1">
    <property type="nucleotide sequence ID" value="NZ_FNAT01000003.1"/>
</dbReference>
<dbReference type="AlphaFoldDB" id="A0A1G7ER85"/>
<protein>
    <submittedName>
        <fullName evidence="1">Adenylate kinase</fullName>
    </submittedName>
</protein>
<evidence type="ECO:0000313" key="2">
    <source>
        <dbReference type="Proteomes" id="UP000198922"/>
    </source>
</evidence>
<gene>
    <name evidence="1" type="ORF">SAMN04488567_2265</name>
</gene>
<dbReference type="PANTHER" id="PTHR37816">
    <property type="entry name" value="YALI0E33011P"/>
    <property type="match status" value="1"/>
</dbReference>
<dbReference type="STRING" id="521013.SAMN04488567_2265"/>
<keyword evidence="1" id="KW-0418">Kinase</keyword>